<dbReference type="PANTHER" id="PTHR32060">
    <property type="entry name" value="TAIL-SPECIFIC PROTEASE"/>
    <property type="match status" value="1"/>
</dbReference>
<dbReference type="InterPro" id="IPR005151">
    <property type="entry name" value="Tail-specific_protease"/>
</dbReference>
<evidence type="ECO:0000259" key="1">
    <source>
        <dbReference type="SMART" id="SM00245"/>
    </source>
</evidence>
<sequence>MKISITYSPKAKPNPNMKSIILISFLITSTLSAQLSTFSDRELYQMGKVWGLMKYYNPAVSQGKTDWDGVLLESFRSGPKEGVDGLVKNWLSKVDQQKFDKIAEKDNECDSITLRNFDVSWIDKLKISSENKTRLTKLVNQPADVGSFYSNTAKSGIYFSSANEKVYESFSKEVKMLDLFRIWNAVEYFYPYKYLLDHQWDEVLKKYIPLFRKINNEKDYESAVMQLTAELQDTHVGTKKTYQYNVVGKLSSPFTFQIVENKVLITGIKDEAKMKKASLEVGDLITKINGQSILKNIPKRSKYFAFSNKSVELREAYSYLFSGDEQTFAVEGIHKNGEKFRTTVERTKRIFDDEWDKDGIPDLHLVYKGKTYNYLTYNEKESRLNPSFPIDDKVYFEFSSLKGAEIPSLMEQYKNTKGIVFDLRGYNDNGSLLKVFDYLLANPVLYGIKTQPNFSQPGKFCFVDNIVNKEYKFAGKDNPDPYKGQVVVLINEHTVSAEEMWAMVFKKVPNVIFVGSQTAGADGNKTSIKLTDGNKIIFSGLGIYYPDGGETQRIGIKPDVVVRPTIQSTRNKEDLLLLKALELIDQKK</sequence>
<dbReference type="Gene3D" id="3.90.226.10">
    <property type="entry name" value="2-enoyl-CoA Hydratase, Chain A, domain 1"/>
    <property type="match status" value="1"/>
</dbReference>
<feature type="domain" description="Tail specific protease" evidence="1">
    <location>
        <begin position="343"/>
        <end position="563"/>
    </location>
</feature>
<dbReference type="GO" id="GO:0004175">
    <property type="term" value="F:endopeptidase activity"/>
    <property type="evidence" value="ECO:0007669"/>
    <property type="project" value="TreeGrafter"/>
</dbReference>
<dbReference type="Gene3D" id="3.30.750.44">
    <property type="match status" value="1"/>
</dbReference>
<dbReference type="AlphaFoldDB" id="A0AAU6WLN1"/>
<dbReference type="SMART" id="SM00245">
    <property type="entry name" value="TSPc"/>
    <property type="match status" value="1"/>
</dbReference>
<dbReference type="GO" id="GO:0007165">
    <property type="term" value="P:signal transduction"/>
    <property type="evidence" value="ECO:0007669"/>
    <property type="project" value="TreeGrafter"/>
</dbReference>
<gene>
    <name evidence="2" type="ORF">AAFP95_12685</name>
</gene>
<dbReference type="GO" id="GO:0008236">
    <property type="term" value="F:serine-type peptidase activity"/>
    <property type="evidence" value="ECO:0007669"/>
    <property type="project" value="InterPro"/>
</dbReference>
<accession>A0AAU6WLN1</accession>
<organism evidence="2 3">
    <name type="scientific">Chryseobacterium endophyticum</name>
    <dbReference type="NCBI Taxonomy" id="1854762"/>
    <lineage>
        <taxon>Bacteria</taxon>
        <taxon>Pseudomonadati</taxon>
        <taxon>Bacteroidota</taxon>
        <taxon>Flavobacteriia</taxon>
        <taxon>Flavobacteriales</taxon>
        <taxon>Weeksellaceae</taxon>
        <taxon>Chryseobacterium group</taxon>
        <taxon>Chryseobacterium</taxon>
    </lineage>
</organism>
<dbReference type="RefSeq" id="WP_345765481.1">
    <property type="nucleotide sequence ID" value="NZ_CP154834.1"/>
</dbReference>
<dbReference type="InterPro" id="IPR029045">
    <property type="entry name" value="ClpP/crotonase-like_dom_sf"/>
</dbReference>
<protein>
    <submittedName>
        <fullName evidence="2">S41 family peptidase</fullName>
    </submittedName>
</protein>
<evidence type="ECO:0000313" key="2">
    <source>
        <dbReference type="EMBL" id="XAO72727.1"/>
    </source>
</evidence>
<dbReference type="Pfam" id="PF03572">
    <property type="entry name" value="Peptidase_S41"/>
    <property type="match status" value="1"/>
</dbReference>
<dbReference type="GO" id="GO:0030288">
    <property type="term" value="C:outer membrane-bounded periplasmic space"/>
    <property type="evidence" value="ECO:0007669"/>
    <property type="project" value="TreeGrafter"/>
</dbReference>
<dbReference type="EMBL" id="CP154834">
    <property type="protein sequence ID" value="XAO72727.1"/>
    <property type="molecule type" value="Genomic_DNA"/>
</dbReference>
<reference evidence="2 3" key="1">
    <citation type="submission" date="2024-04" db="EMBL/GenBank/DDBJ databases">
        <title>Genome sequencing and assembly of rice foliar adapted Chryseobacterium endophyticum OsEnb-ALM-A6.</title>
        <authorList>
            <person name="Kumar S."/>
            <person name="Javed M."/>
            <person name="Chouhan V."/>
            <person name="Charishma K."/>
            <person name="Patel A."/>
            <person name="Kumar M."/>
            <person name="Sahu K.P."/>
            <person name="Kumar A."/>
        </authorList>
    </citation>
    <scope>NUCLEOTIDE SEQUENCE [LARGE SCALE GENOMIC DNA]</scope>
    <source>
        <strain evidence="2 3">OsEnb-ALM-A6</strain>
    </source>
</reference>
<dbReference type="Proteomes" id="UP001463665">
    <property type="component" value="Chromosome"/>
</dbReference>
<dbReference type="SUPFAM" id="SSF52096">
    <property type="entry name" value="ClpP/crotonase"/>
    <property type="match status" value="1"/>
</dbReference>
<keyword evidence="3" id="KW-1185">Reference proteome</keyword>
<evidence type="ECO:0000313" key="3">
    <source>
        <dbReference type="Proteomes" id="UP001463665"/>
    </source>
</evidence>
<name>A0AAU6WLN1_9FLAO</name>
<dbReference type="PANTHER" id="PTHR32060:SF30">
    <property type="entry name" value="CARBOXY-TERMINAL PROCESSING PROTEASE CTPA"/>
    <property type="match status" value="1"/>
</dbReference>
<proteinExistence type="predicted"/>
<dbReference type="GO" id="GO:0006508">
    <property type="term" value="P:proteolysis"/>
    <property type="evidence" value="ECO:0007669"/>
    <property type="project" value="InterPro"/>
</dbReference>